<name>A0A9P6AKK6_9AGAM</name>
<organism evidence="2 3">
    <name type="scientific">Hydnum rufescens UP504</name>
    <dbReference type="NCBI Taxonomy" id="1448309"/>
    <lineage>
        <taxon>Eukaryota</taxon>
        <taxon>Fungi</taxon>
        <taxon>Dikarya</taxon>
        <taxon>Basidiomycota</taxon>
        <taxon>Agaricomycotina</taxon>
        <taxon>Agaricomycetes</taxon>
        <taxon>Cantharellales</taxon>
        <taxon>Hydnaceae</taxon>
        <taxon>Hydnum</taxon>
    </lineage>
</organism>
<comment type="caution">
    <text evidence="2">The sequence shown here is derived from an EMBL/GenBank/DDBJ whole genome shotgun (WGS) entry which is preliminary data.</text>
</comment>
<sequence>MVSLRSFALTRNQRLMPKKAKKQVAKQAKVEPGHSESSQVQHEAPEATPSRLDDLESMLKLRGPGGQAAHGITGRCGGTCLWSPLLLYCTYTFLFQDRPNMPLQELGDLEVLLSKLRGFGPLGRAVSEHIGTCQDQCKLEGARASDVGTTNVTATERNTEGWRCHCT</sequence>
<accession>A0A9P6AKK6</accession>
<evidence type="ECO:0000256" key="1">
    <source>
        <dbReference type="SAM" id="MobiDB-lite"/>
    </source>
</evidence>
<reference evidence="2" key="1">
    <citation type="journal article" date="2020" name="Nat. Commun.">
        <title>Large-scale genome sequencing of mycorrhizal fungi provides insights into the early evolution of symbiotic traits.</title>
        <authorList>
            <person name="Miyauchi S."/>
            <person name="Kiss E."/>
            <person name="Kuo A."/>
            <person name="Drula E."/>
            <person name="Kohler A."/>
            <person name="Sanchez-Garcia M."/>
            <person name="Morin E."/>
            <person name="Andreopoulos B."/>
            <person name="Barry K.W."/>
            <person name="Bonito G."/>
            <person name="Buee M."/>
            <person name="Carver A."/>
            <person name="Chen C."/>
            <person name="Cichocki N."/>
            <person name="Clum A."/>
            <person name="Culley D."/>
            <person name="Crous P.W."/>
            <person name="Fauchery L."/>
            <person name="Girlanda M."/>
            <person name="Hayes R.D."/>
            <person name="Keri Z."/>
            <person name="LaButti K."/>
            <person name="Lipzen A."/>
            <person name="Lombard V."/>
            <person name="Magnuson J."/>
            <person name="Maillard F."/>
            <person name="Murat C."/>
            <person name="Nolan M."/>
            <person name="Ohm R.A."/>
            <person name="Pangilinan J."/>
            <person name="Pereira M.F."/>
            <person name="Perotto S."/>
            <person name="Peter M."/>
            <person name="Pfister S."/>
            <person name="Riley R."/>
            <person name="Sitrit Y."/>
            <person name="Stielow J.B."/>
            <person name="Szollosi G."/>
            <person name="Zifcakova L."/>
            <person name="Stursova M."/>
            <person name="Spatafora J.W."/>
            <person name="Tedersoo L."/>
            <person name="Vaario L.M."/>
            <person name="Yamada A."/>
            <person name="Yan M."/>
            <person name="Wang P."/>
            <person name="Xu J."/>
            <person name="Bruns T."/>
            <person name="Baldrian P."/>
            <person name="Vilgalys R."/>
            <person name="Dunand C."/>
            <person name="Henrissat B."/>
            <person name="Grigoriev I.V."/>
            <person name="Hibbett D."/>
            <person name="Nagy L.G."/>
            <person name="Martin F.M."/>
        </authorList>
    </citation>
    <scope>NUCLEOTIDE SEQUENCE</scope>
    <source>
        <strain evidence="2">UP504</strain>
    </source>
</reference>
<dbReference type="AlphaFoldDB" id="A0A9P6AKK6"/>
<evidence type="ECO:0000313" key="2">
    <source>
        <dbReference type="EMBL" id="KAF9507590.1"/>
    </source>
</evidence>
<keyword evidence="3" id="KW-1185">Reference proteome</keyword>
<protein>
    <submittedName>
        <fullName evidence="2">Uncharacterized protein</fullName>
    </submittedName>
</protein>
<dbReference type="Proteomes" id="UP000886523">
    <property type="component" value="Unassembled WGS sequence"/>
</dbReference>
<feature type="region of interest" description="Disordered" evidence="1">
    <location>
        <begin position="16"/>
        <end position="48"/>
    </location>
</feature>
<gene>
    <name evidence="2" type="ORF">BS47DRAFT_285599</name>
</gene>
<evidence type="ECO:0000313" key="3">
    <source>
        <dbReference type="Proteomes" id="UP000886523"/>
    </source>
</evidence>
<proteinExistence type="predicted"/>
<dbReference type="EMBL" id="MU129076">
    <property type="protein sequence ID" value="KAF9507590.1"/>
    <property type="molecule type" value="Genomic_DNA"/>
</dbReference>